<organism evidence="2 3">
    <name type="scientific">Paspalum vaginatum</name>
    <name type="common">seashore paspalum</name>
    <dbReference type="NCBI Taxonomy" id="158149"/>
    <lineage>
        <taxon>Eukaryota</taxon>
        <taxon>Viridiplantae</taxon>
        <taxon>Streptophyta</taxon>
        <taxon>Embryophyta</taxon>
        <taxon>Tracheophyta</taxon>
        <taxon>Spermatophyta</taxon>
        <taxon>Magnoliopsida</taxon>
        <taxon>Liliopsida</taxon>
        <taxon>Poales</taxon>
        <taxon>Poaceae</taxon>
        <taxon>PACMAD clade</taxon>
        <taxon>Panicoideae</taxon>
        <taxon>Andropogonodae</taxon>
        <taxon>Paspaleae</taxon>
        <taxon>Paspalinae</taxon>
        <taxon>Paspalum</taxon>
    </lineage>
</organism>
<evidence type="ECO:0000313" key="2">
    <source>
        <dbReference type="EMBL" id="KAJ1254963.1"/>
    </source>
</evidence>
<feature type="domain" description="Late embryogenesis abundant protein LEA-2 subgroup" evidence="1">
    <location>
        <begin position="131"/>
        <end position="209"/>
    </location>
</feature>
<dbReference type="EMBL" id="MU629842">
    <property type="protein sequence ID" value="KAJ1254963.1"/>
    <property type="molecule type" value="Genomic_DNA"/>
</dbReference>
<keyword evidence="3" id="KW-1185">Reference proteome</keyword>
<dbReference type="OrthoDB" id="654946at2759"/>
<proteinExistence type="predicted"/>
<dbReference type="PANTHER" id="PTHR33994:SF24">
    <property type="entry name" value="OS01G0712500 PROTEIN"/>
    <property type="match status" value="1"/>
</dbReference>
<sequence>MNNMSPQNASRRLAGIISNPPRTSSADQARCTGPRWGGRGVPSDILSPHHIHIGLSDPSSLRNSFTSTSSSVAPTRCSRAMRSRYPISSSVQLVAIKGLEPALAPGAAPLAMDLLVRVSNGHFHDEYREGGGITVFYAGVPLAHGSTPNFRVGAKATHTFTVKATAKSVGVPEDLFRLMSAERRWGTAQLQVQMQLGWPGWESFAWSLDLDGREPGTASPSLYPRF</sequence>
<dbReference type="AlphaFoldDB" id="A0A9W8CDP0"/>
<reference evidence="2 3" key="1">
    <citation type="submission" date="2022-10" db="EMBL/GenBank/DDBJ databases">
        <title>WGS assembly of Paspalum vaginatum 540-79.</title>
        <authorList>
            <person name="Sun G."/>
            <person name="Wase N."/>
            <person name="Shu S."/>
            <person name="Jenkins J."/>
            <person name="Zhou B."/>
            <person name="Torres-Rodriguez J."/>
            <person name="Chen C."/>
            <person name="Sandor L."/>
            <person name="Plott C."/>
            <person name="Yoshinga Y."/>
            <person name="Daum C."/>
            <person name="Qi P."/>
            <person name="Barry K."/>
            <person name="Lipzen A."/>
            <person name="Berry L."/>
            <person name="Pedersen C."/>
            <person name="Gottilla T."/>
            <person name="Foltz A."/>
            <person name="Yu H."/>
            <person name="O'Malley R."/>
            <person name="Zhang C."/>
            <person name="Devos K."/>
            <person name="Sigmon B."/>
            <person name="Yu B."/>
            <person name="Obata T."/>
            <person name="Schmutz J."/>
            <person name="Schnable J."/>
        </authorList>
    </citation>
    <scope>NUCLEOTIDE SEQUENCE [LARGE SCALE GENOMIC DNA]</scope>
    <source>
        <strain evidence="3">cv. 540-79</strain>
    </source>
</reference>
<evidence type="ECO:0000313" key="3">
    <source>
        <dbReference type="Proteomes" id="UP001164776"/>
    </source>
</evidence>
<dbReference type="Pfam" id="PF03168">
    <property type="entry name" value="LEA_2"/>
    <property type="match status" value="1"/>
</dbReference>
<evidence type="ECO:0000259" key="1">
    <source>
        <dbReference type="Pfam" id="PF03168"/>
    </source>
</evidence>
<comment type="caution">
    <text evidence="2">The sequence shown here is derived from an EMBL/GenBank/DDBJ whole genome shotgun (WGS) entry which is preliminary data.</text>
</comment>
<dbReference type="InterPro" id="IPR004864">
    <property type="entry name" value="LEA_2"/>
</dbReference>
<gene>
    <name evidence="2" type="ORF">BS78_K302000</name>
</gene>
<protein>
    <recommendedName>
        <fullName evidence="1">Late embryogenesis abundant protein LEA-2 subgroup domain-containing protein</fullName>
    </recommendedName>
</protein>
<dbReference type="Proteomes" id="UP001164776">
    <property type="component" value="Unassembled WGS sequence"/>
</dbReference>
<accession>A0A9W8CDP0</accession>
<dbReference type="PANTHER" id="PTHR33994">
    <property type="entry name" value="OS04G0515000 PROTEIN"/>
    <property type="match status" value="1"/>
</dbReference>
<name>A0A9W8CDP0_9POAL</name>